<dbReference type="AlphaFoldDB" id="A0A934IDU5"/>
<reference evidence="3" key="1">
    <citation type="submission" date="2020-12" db="EMBL/GenBank/DDBJ databases">
        <title>Sanguibacter suaedae sp. nov., isolated from Suaeda aralocaspica.</title>
        <authorList>
            <person name="Ma Q."/>
        </authorList>
    </citation>
    <scope>NUCLEOTIDE SEQUENCE</scope>
    <source>
        <strain evidence="3">YZGR15</strain>
    </source>
</reference>
<gene>
    <name evidence="3" type="ORF">JAV76_08880</name>
</gene>
<comment type="caution">
    <text evidence="3">The sequence shown here is derived from an EMBL/GenBank/DDBJ whole genome shotgun (WGS) entry which is preliminary data.</text>
</comment>
<feature type="transmembrane region" description="Helical" evidence="1">
    <location>
        <begin position="12"/>
        <end position="34"/>
    </location>
</feature>
<dbReference type="RefSeq" id="WP_198733797.1">
    <property type="nucleotide sequence ID" value="NZ_JAEINH010000006.1"/>
</dbReference>
<name>A0A934IDU5_9MICO</name>
<evidence type="ECO:0000313" key="3">
    <source>
        <dbReference type="EMBL" id="MBI9115119.1"/>
    </source>
</evidence>
<accession>A0A934IDU5</accession>
<dbReference type="InterPro" id="IPR012495">
    <property type="entry name" value="TadE-like_dom"/>
</dbReference>
<dbReference type="EMBL" id="JAEINH010000006">
    <property type="protein sequence ID" value="MBI9115119.1"/>
    <property type="molecule type" value="Genomic_DNA"/>
</dbReference>
<keyword evidence="1" id="KW-0472">Membrane</keyword>
<keyword evidence="1" id="KW-1133">Transmembrane helix</keyword>
<protein>
    <submittedName>
        <fullName evidence="3">Pilus assembly protein</fullName>
    </submittedName>
</protein>
<keyword evidence="1" id="KW-0812">Transmembrane</keyword>
<evidence type="ECO:0000313" key="4">
    <source>
        <dbReference type="Proteomes" id="UP000602087"/>
    </source>
</evidence>
<evidence type="ECO:0000259" key="2">
    <source>
        <dbReference type="Pfam" id="PF07811"/>
    </source>
</evidence>
<dbReference type="Proteomes" id="UP000602087">
    <property type="component" value="Unassembled WGS sequence"/>
</dbReference>
<feature type="domain" description="TadE-like" evidence="2">
    <location>
        <begin position="13"/>
        <end position="55"/>
    </location>
</feature>
<organism evidence="3 4">
    <name type="scientific">Sanguibacter suaedae</name>
    <dbReference type="NCBI Taxonomy" id="2795737"/>
    <lineage>
        <taxon>Bacteria</taxon>
        <taxon>Bacillati</taxon>
        <taxon>Actinomycetota</taxon>
        <taxon>Actinomycetes</taxon>
        <taxon>Micrococcales</taxon>
        <taxon>Sanguibacteraceae</taxon>
        <taxon>Sanguibacter</taxon>
    </lineage>
</organism>
<proteinExistence type="predicted"/>
<sequence length="132" mass="13585">MTGPAEVRADDAGSAVVGFVLVAVLVTAMFLGVVQVAVALHVRSTLVDCAAEGARLAARSDRSLGDGEQRARDLITQSLSSGYAGQVSARYTQAADARLVEVTVTAPVPVIGLWGPSSLLTVEGHALVEEIL</sequence>
<dbReference type="Pfam" id="PF07811">
    <property type="entry name" value="TadE"/>
    <property type="match status" value="1"/>
</dbReference>
<keyword evidence="4" id="KW-1185">Reference proteome</keyword>
<evidence type="ECO:0000256" key="1">
    <source>
        <dbReference type="SAM" id="Phobius"/>
    </source>
</evidence>